<feature type="compositionally biased region" description="Basic and acidic residues" evidence="1">
    <location>
        <begin position="91"/>
        <end position="105"/>
    </location>
</feature>
<feature type="compositionally biased region" description="Basic residues" evidence="1">
    <location>
        <begin position="53"/>
        <end position="71"/>
    </location>
</feature>
<accession>A0A6J4MZL8</accession>
<evidence type="ECO:0000256" key="1">
    <source>
        <dbReference type="SAM" id="MobiDB-lite"/>
    </source>
</evidence>
<feature type="non-terminal residue" evidence="2">
    <location>
        <position position="105"/>
    </location>
</feature>
<protein>
    <submittedName>
        <fullName evidence="2">Uncharacterized protein</fullName>
    </submittedName>
</protein>
<sequence length="105" mass="12295">GPRVRRTSQHHHRQDLPQRRDARPSTPLPAFHAAAHRVLRGCRCRGRLAALGARRRRHLPALHRRRLRQHRQPQGDLDDGDLHASSLRHSGYADRSARRLRERRV</sequence>
<evidence type="ECO:0000313" key="2">
    <source>
        <dbReference type="EMBL" id="CAA9370922.1"/>
    </source>
</evidence>
<gene>
    <name evidence="2" type="ORF">AVDCRST_MAG21-751</name>
</gene>
<feature type="region of interest" description="Disordered" evidence="1">
    <location>
        <begin position="52"/>
        <end position="105"/>
    </location>
</feature>
<reference evidence="2" key="1">
    <citation type="submission" date="2020-02" db="EMBL/GenBank/DDBJ databases">
        <authorList>
            <person name="Meier V. D."/>
        </authorList>
    </citation>
    <scope>NUCLEOTIDE SEQUENCE</scope>
    <source>
        <strain evidence="2">AVDCRST_MAG21</strain>
    </source>
</reference>
<dbReference type="AlphaFoldDB" id="A0A6J4MZL8"/>
<feature type="compositionally biased region" description="Basic and acidic residues" evidence="1">
    <location>
        <begin position="14"/>
        <end position="23"/>
    </location>
</feature>
<feature type="non-terminal residue" evidence="2">
    <location>
        <position position="1"/>
    </location>
</feature>
<proteinExistence type="predicted"/>
<name>A0A6J4MZL8_9ACTN</name>
<dbReference type="EMBL" id="CADCUL010000088">
    <property type="protein sequence ID" value="CAA9370922.1"/>
    <property type="molecule type" value="Genomic_DNA"/>
</dbReference>
<feature type="compositionally biased region" description="Basic residues" evidence="1">
    <location>
        <begin position="1"/>
        <end position="13"/>
    </location>
</feature>
<organism evidence="2">
    <name type="scientific">uncultured Nocardioidaceae bacterium</name>
    <dbReference type="NCBI Taxonomy" id="253824"/>
    <lineage>
        <taxon>Bacteria</taxon>
        <taxon>Bacillati</taxon>
        <taxon>Actinomycetota</taxon>
        <taxon>Actinomycetes</taxon>
        <taxon>Propionibacteriales</taxon>
        <taxon>Nocardioidaceae</taxon>
        <taxon>environmental samples</taxon>
    </lineage>
</organism>
<feature type="region of interest" description="Disordered" evidence="1">
    <location>
        <begin position="1"/>
        <end position="30"/>
    </location>
</feature>